<dbReference type="InterPro" id="IPR001251">
    <property type="entry name" value="CRAL-TRIO_dom"/>
</dbReference>
<accession>A0A9N8E8Y6</accession>
<evidence type="ECO:0000313" key="3">
    <source>
        <dbReference type="EMBL" id="CAB9514859.1"/>
    </source>
</evidence>
<dbReference type="AlphaFoldDB" id="A0A9N8E8Y6"/>
<comment type="caution">
    <text evidence="3">The sequence shown here is derived from an EMBL/GenBank/DDBJ whole genome shotgun (WGS) entry which is preliminary data.</text>
</comment>
<feature type="region of interest" description="Disordered" evidence="1">
    <location>
        <begin position="1"/>
        <end position="74"/>
    </location>
</feature>
<protein>
    <recommendedName>
        <fullName evidence="2">CRAL-TRIO domain-containing protein</fullName>
    </recommendedName>
</protein>
<keyword evidence="4" id="KW-1185">Reference proteome</keyword>
<name>A0A9N8E8Y6_9STRA</name>
<dbReference type="Gene3D" id="3.40.525.10">
    <property type="entry name" value="CRAL-TRIO lipid binding domain"/>
    <property type="match status" value="1"/>
</dbReference>
<evidence type="ECO:0000313" key="4">
    <source>
        <dbReference type="Proteomes" id="UP001153069"/>
    </source>
</evidence>
<reference evidence="3" key="1">
    <citation type="submission" date="2020-06" db="EMBL/GenBank/DDBJ databases">
        <authorList>
            <consortium name="Plant Systems Biology data submission"/>
        </authorList>
    </citation>
    <scope>NUCLEOTIDE SEQUENCE</scope>
    <source>
        <strain evidence="3">D6</strain>
    </source>
</reference>
<gene>
    <name evidence="3" type="ORF">SEMRO_679_G186080.1</name>
</gene>
<organism evidence="3 4">
    <name type="scientific">Seminavis robusta</name>
    <dbReference type="NCBI Taxonomy" id="568900"/>
    <lineage>
        <taxon>Eukaryota</taxon>
        <taxon>Sar</taxon>
        <taxon>Stramenopiles</taxon>
        <taxon>Ochrophyta</taxon>
        <taxon>Bacillariophyta</taxon>
        <taxon>Bacillariophyceae</taxon>
        <taxon>Bacillariophycidae</taxon>
        <taxon>Naviculales</taxon>
        <taxon>Naviculaceae</taxon>
        <taxon>Seminavis</taxon>
    </lineage>
</organism>
<feature type="compositionally biased region" description="Basic and acidic residues" evidence="1">
    <location>
        <begin position="51"/>
        <end position="60"/>
    </location>
</feature>
<proteinExistence type="predicted"/>
<feature type="region of interest" description="Disordered" evidence="1">
    <location>
        <begin position="90"/>
        <end position="109"/>
    </location>
</feature>
<evidence type="ECO:0000259" key="2">
    <source>
        <dbReference type="Pfam" id="PF00650"/>
    </source>
</evidence>
<sequence length="313" mass="35164">MDDLSARNRDGQQLLETGQEQEEEEDLGVAVVQHVGPNDVHEADGGNDEEASSHNEREEGTGQDQEAEEDPGVAVVQHGGHNDVHAAEAGNDEEASDHNDREEDHDPPLAPQALKEEYGILDTIEQARRSIGICAEDYFPGFLLHFGLDEQMETSMIVYDFAKGDKQVFRCRDKVGNCICCGYYVSHAKFSNLQFVRKGNIHIMECSGYDFSLNMFDIQIMKKLTIEVCGSYPSTFLQCFLYHTPLAFNVLASMIRRSLPDNLKSKFNVGYTFSGRLDEFYGLPTPEAASRRAVDNLCEALQVRYENERTFSL</sequence>
<dbReference type="OrthoDB" id="1434354at2759"/>
<feature type="compositionally biased region" description="Basic and acidic residues" evidence="1">
    <location>
        <begin position="1"/>
        <end position="10"/>
    </location>
</feature>
<dbReference type="SUPFAM" id="SSF52087">
    <property type="entry name" value="CRAL/TRIO domain"/>
    <property type="match status" value="1"/>
</dbReference>
<dbReference type="EMBL" id="CAICTM010000678">
    <property type="protein sequence ID" value="CAB9514859.1"/>
    <property type="molecule type" value="Genomic_DNA"/>
</dbReference>
<dbReference type="Pfam" id="PF00650">
    <property type="entry name" value="CRAL_TRIO"/>
    <property type="match status" value="1"/>
</dbReference>
<feature type="domain" description="CRAL-TRIO" evidence="2">
    <location>
        <begin position="199"/>
        <end position="269"/>
    </location>
</feature>
<dbReference type="Proteomes" id="UP001153069">
    <property type="component" value="Unassembled WGS sequence"/>
</dbReference>
<feature type="compositionally biased region" description="Basic and acidic residues" evidence="1">
    <location>
        <begin position="96"/>
        <end position="107"/>
    </location>
</feature>
<evidence type="ECO:0000256" key="1">
    <source>
        <dbReference type="SAM" id="MobiDB-lite"/>
    </source>
</evidence>
<dbReference type="InterPro" id="IPR036865">
    <property type="entry name" value="CRAL-TRIO_dom_sf"/>
</dbReference>